<feature type="domain" description="C2H2-type" evidence="11">
    <location>
        <begin position="257"/>
        <end position="284"/>
    </location>
</feature>
<feature type="compositionally biased region" description="Basic and acidic residues" evidence="10">
    <location>
        <begin position="496"/>
        <end position="514"/>
    </location>
</feature>
<evidence type="ECO:0000256" key="3">
    <source>
        <dbReference type="ARBA" id="ARBA00022737"/>
    </source>
</evidence>
<dbReference type="PANTHER" id="PTHR24404">
    <property type="entry name" value="ZINC FINGER PROTEIN"/>
    <property type="match status" value="1"/>
</dbReference>
<reference evidence="14" key="1">
    <citation type="submission" date="2025-08" db="UniProtKB">
        <authorList>
            <consortium name="RefSeq"/>
        </authorList>
    </citation>
    <scope>IDENTIFICATION</scope>
    <source>
        <tissue evidence="14">Whole larvae</tissue>
    </source>
</reference>
<keyword evidence="4 8" id="KW-0863">Zinc-finger</keyword>
<feature type="domain" description="ZAD" evidence="12">
    <location>
        <begin position="33"/>
        <end position="107"/>
    </location>
</feature>
<feature type="domain" description="C2H2-type" evidence="11">
    <location>
        <begin position="811"/>
        <end position="840"/>
    </location>
</feature>
<sequence length="851" mass="98387">MLAVLFLNRMNTRQRNAPKVPVTRRKKKKSNTEICRTCLSTDGLVSLFYSKETEQKRTEDLKMLTGLEIKMNDGLPQKICTKCIEIMNSALEFRFKSVNAEKRLLGMLSKKKARKIGGAPPVSNQSVGFDYGLYQHEIHNDHDYIKVKHDELMQKFKKKSIQRNPTIITENGTYKCHMCEKEYKNKHTLRAHINFHTNYCVCETCGKRCLSYHLLLAHKRARHGHERVHFCVYCDYSSATKDALVVHERRHTGEKPYICDQCGLAFHRRSNLVQHMAIHLPESNYQCTICNKREKSKRLLQHHEFKVHREKRHRYVCPVCRDVFRSPATVRRHLTRTHAVPRQEQGVIDKFELSTLMNSRITDMYCESVVQEQTVSQPDVTSVRVKQEAREPQSDTDAVIAPGAGVHVYCSTKQEIVPIFYEKSPQSITEGDTVLKQLIKQEIVEYDVDTSGIMKTECVANEETAHINIFSGEDSQPSTKECENYDIKTELIVEPSDSKPEIDSENVHNSKHQDSGTCETKSNGTLECHMSSPVYTGQPYKPETSLKNKNVLVPTAAKPYSCDVCQKCFNTRAHLNEHTRIHSRETPYTCTVCQKSFKTKAYLKNHFYIHTGEKPYSCDVCKRGFRIKGHLEDHANIHTGKRPYTCDICKKCFNTRAHLKEHTITHSSETPYTCDLCKKSFKTKAYLKQHLTTHTGEKPYSCDVCKRGFRIKAHLEEHSHIHTGEKPYSCDVCKKRFLTVKRLKHHSHIHTDEKIRCDVCKKCFNSKQSLKAHLATHTEEKPYSCDICKKCFTRKYNWKLHLENHGSEQPYTCNVCKKCFKTKPKLKKHVCLHIHTIGKYLCVHAVGQSCD</sequence>
<evidence type="ECO:0000256" key="9">
    <source>
        <dbReference type="PROSITE-ProRule" id="PRU01263"/>
    </source>
</evidence>
<keyword evidence="6" id="KW-0238">DNA-binding</keyword>
<keyword evidence="3" id="KW-0677">Repeat</keyword>
<name>A0ABM3MRR4_GALME</name>
<gene>
    <name evidence="14" type="primary">LOC113517925</name>
</gene>
<dbReference type="GeneID" id="113517925"/>
<evidence type="ECO:0000256" key="1">
    <source>
        <dbReference type="ARBA" id="ARBA00004123"/>
    </source>
</evidence>
<feature type="domain" description="C2H2-type" evidence="11">
    <location>
        <begin position="728"/>
        <end position="755"/>
    </location>
</feature>
<feature type="domain" description="C2H2-type" evidence="11">
    <location>
        <begin position="588"/>
        <end position="615"/>
    </location>
</feature>
<feature type="domain" description="C2H2-type" evidence="11">
    <location>
        <begin position="560"/>
        <end position="587"/>
    </location>
</feature>
<feature type="binding site" evidence="9">
    <location>
        <position position="80"/>
    </location>
    <ligand>
        <name>Zn(2+)</name>
        <dbReference type="ChEBI" id="CHEBI:29105"/>
    </ligand>
</feature>
<dbReference type="Pfam" id="PF00096">
    <property type="entry name" value="zf-C2H2"/>
    <property type="match status" value="7"/>
</dbReference>
<protein>
    <submittedName>
        <fullName evidence="14">Zinc finger protein 250-like</fullName>
    </submittedName>
</protein>
<evidence type="ECO:0000259" key="11">
    <source>
        <dbReference type="PROSITE" id="PS50157"/>
    </source>
</evidence>
<accession>A0ABM3MRR4</accession>
<dbReference type="PROSITE" id="PS00028">
    <property type="entry name" value="ZINC_FINGER_C2H2_1"/>
    <property type="match status" value="14"/>
</dbReference>
<dbReference type="SUPFAM" id="SSF57667">
    <property type="entry name" value="beta-beta-alpha zinc fingers"/>
    <property type="match status" value="10"/>
</dbReference>
<feature type="domain" description="C2H2-type" evidence="11">
    <location>
        <begin position="783"/>
        <end position="810"/>
    </location>
</feature>
<keyword evidence="2 9" id="KW-0479">Metal-binding</keyword>
<organism evidence="13 14">
    <name type="scientific">Galleria mellonella</name>
    <name type="common">Greater wax moth</name>
    <dbReference type="NCBI Taxonomy" id="7137"/>
    <lineage>
        <taxon>Eukaryota</taxon>
        <taxon>Metazoa</taxon>
        <taxon>Ecdysozoa</taxon>
        <taxon>Arthropoda</taxon>
        <taxon>Hexapoda</taxon>
        <taxon>Insecta</taxon>
        <taxon>Pterygota</taxon>
        <taxon>Neoptera</taxon>
        <taxon>Endopterygota</taxon>
        <taxon>Lepidoptera</taxon>
        <taxon>Glossata</taxon>
        <taxon>Ditrysia</taxon>
        <taxon>Pyraloidea</taxon>
        <taxon>Pyralidae</taxon>
        <taxon>Galleriinae</taxon>
        <taxon>Galleria</taxon>
    </lineage>
</organism>
<dbReference type="SUPFAM" id="SSF57716">
    <property type="entry name" value="Glucocorticoid receptor-like (DNA-binding domain)"/>
    <property type="match status" value="1"/>
</dbReference>
<dbReference type="SMART" id="SM00868">
    <property type="entry name" value="zf-AD"/>
    <property type="match status" value="1"/>
</dbReference>
<dbReference type="RefSeq" id="XP_052753885.1">
    <property type="nucleotide sequence ID" value="XM_052897925.1"/>
</dbReference>
<feature type="domain" description="C2H2-type" evidence="11">
    <location>
        <begin position="672"/>
        <end position="699"/>
    </location>
</feature>
<feature type="region of interest" description="Disordered" evidence="10">
    <location>
        <begin position="496"/>
        <end position="524"/>
    </location>
</feature>
<evidence type="ECO:0000313" key="13">
    <source>
        <dbReference type="Proteomes" id="UP001652740"/>
    </source>
</evidence>
<dbReference type="InterPro" id="IPR036236">
    <property type="entry name" value="Znf_C2H2_sf"/>
</dbReference>
<evidence type="ECO:0000256" key="10">
    <source>
        <dbReference type="SAM" id="MobiDB-lite"/>
    </source>
</evidence>
<dbReference type="PROSITE" id="PS51915">
    <property type="entry name" value="ZAD"/>
    <property type="match status" value="1"/>
</dbReference>
<evidence type="ECO:0000256" key="5">
    <source>
        <dbReference type="ARBA" id="ARBA00022833"/>
    </source>
</evidence>
<feature type="compositionally biased region" description="Polar residues" evidence="10">
    <location>
        <begin position="515"/>
        <end position="524"/>
    </location>
</feature>
<evidence type="ECO:0000256" key="8">
    <source>
        <dbReference type="PROSITE-ProRule" id="PRU00042"/>
    </source>
</evidence>
<keyword evidence="7" id="KW-0539">Nucleus</keyword>
<feature type="domain" description="C2H2-type" evidence="11">
    <location>
        <begin position="755"/>
        <end position="782"/>
    </location>
</feature>
<feature type="binding site" evidence="9">
    <location>
        <position position="38"/>
    </location>
    <ligand>
        <name>Zn(2+)</name>
        <dbReference type="ChEBI" id="CHEBI:29105"/>
    </ligand>
</feature>
<dbReference type="SMART" id="SM00355">
    <property type="entry name" value="ZnF_C2H2"/>
    <property type="match status" value="16"/>
</dbReference>
<feature type="domain" description="C2H2-type" evidence="11">
    <location>
        <begin position="174"/>
        <end position="198"/>
    </location>
</feature>
<dbReference type="Proteomes" id="UP001652740">
    <property type="component" value="Unplaced"/>
</dbReference>
<feature type="domain" description="C2H2-type" evidence="11">
    <location>
        <begin position="229"/>
        <end position="256"/>
    </location>
</feature>
<feature type="domain" description="C2H2-type" evidence="11">
    <location>
        <begin position="616"/>
        <end position="643"/>
    </location>
</feature>
<dbReference type="InterPro" id="IPR050589">
    <property type="entry name" value="Ikaros_C2H2-ZF"/>
</dbReference>
<dbReference type="Gene3D" id="3.40.1800.20">
    <property type="match status" value="1"/>
</dbReference>
<dbReference type="Gene3D" id="3.30.160.60">
    <property type="entry name" value="Classic Zinc Finger"/>
    <property type="match status" value="14"/>
</dbReference>
<proteinExistence type="predicted"/>
<feature type="domain" description="C2H2-type" evidence="11">
    <location>
        <begin position="315"/>
        <end position="343"/>
    </location>
</feature>
<feature type="domain" description="C2H2-type" evidence="11">
    <location>
        <begin position="285"/>
        <end position="313"/>
    </location>
</feature>
<dbReference type="InterPro" id="IPR012934">
    <property type="entry name" value="Znf_AD"/>
</dbReference>
<dbReference type="PROSITE" id="PS50157">
    <property type="entry name" value="ZINC_FINGER_C2H2_2"/>
    <property type="match status" value="15"/>
</dbReference>
<keyword evidence="5 9" id="KW-0862">Zinc</keyword>
<feature type="binding site" evidence="9">
    <location>
        <position position="35"/>
    </location>
    <ligand>
        <name>Zn(2+)</name>
        <dbReference type="ChEBI" id="CHEBI:29105"/>
    </ligand>
</feature>
<dbReference type="InterPro" id="IPR013087">
    <property type="entry name" value="Znf_C2H2_type"/>
</dbReference>
<evidence type="ECO:0000256" key="4">
    <source>
        <dbReference type="ARBA" id="ARBA00022771"/>
    </source>
</evidence>
<evidence type="ECO:0000313" key="14">
    <source>
        <dbReference type="RefSeq" id="XP_052753885.1"/>
    </source>
</evidence>
<feature type="domain" description="C2H2-type" evidence="11">
    <location>
        <begin position="644"/>
        <end position="671"/>
    </location>
</feature>
<comment type="subcellular location">
    <subcellularLocation>
        <location evidence="1">Nucleus</location>
    </subcellularLocation>
</comment>
<evidence type="ECO:0000256" key="6">
    <source>
        <dbReference type="ARBA" id="ARBA00023125"/>
    </source>
</evidence>
<feature type="domain" description="C2H2-type" evidence="11">
    <location>
        <begin position="700"/>
        <end position="727"/>
    </location>
</feature>
<evidence type="ECO:0000256" key="7">
    <source>
        <dbReference type="ARBA" id="ARBA00023242"/>
    </source>
</evidence>
<evidence type="ECO:0000259" key="12">
    <source>
        <dbReference type="PROSITE" id="PS51915"/>
    </source>
</evidence>
<dbReference type="PANTHER" id="PTHR24404:SF114">
    <property type="entry name" value="KLUMPFUSS, ISOFORM B-RELATED"/>
    <property type="match status" value="1"/>
</dbReference>
<feature type="binding site" evidence="9">
    <location>
        <position position="83"/>
    </location>
    <ligand>
        <name>Zn(2+)</name>
        <dbReference type="ChEBI" id="CHEBI:29105"/>
    </ligand>
</feature>
<keyword evidence="13" id="KW-1185">Reference proteome</keyword>
<dbReference type="Pfam" id="PF12874">
    <property type="entry name" value="zf-met"/>
    <property type="match status" value="2"/>
</dbReference>
<evidence type="ECO:0000256" key="2">
    <source>
        <dbReference type="ARBA" id="ARBA00022723"/>
    </source>
</evidence>
<dbReference type="Pfam" id="PF07776">
    <property type="entry name" value="zf-AD"/>
    <property type="match status" value="1"/>
</dbReference>